<dbReference type="AlphaFoldDB" id="A0A4Q0NSU1"/>
<dbReference type="Pfam" id="PF04299">
    <property type="entry name" value="FMN_bind_2"/>
    <property type="match status" value="1"/>
</dbReference>
<organism evidence="1 2">
    <name type="scientific">Leeuwenhoekiella aestuarii</name>
    <dbReference type="NCBI Taxonomy" id="2249426"/>
    <lineage>
        <taxon>Bacteria</taxon>
        <taxon>Pseudomonadati</taxon>
        <taxon>Bacteroidota</taxon>
        <taxon>Flavobacteriia</taxon>
        <taxon>Flavobacteriales</taxon>
        <taxon>Flavobacteriaceae</taxon>
        <taxon>Leeuwenhoekiella</taxon>
    </lineage>
</organism>
<reference evidence="1 2" key="1">
    <citation type="submission" date="2018-07" db="EMBL/GenBank/DDBJ databases">
        <title>Leeuwenhoekiella genomics.</title>
        <authorList>
            <person name="Tahon G."/>
            <person name="Willems A."/>
        </authorList>
    </citation>
    <scope>NUCLEOTIDE SEQUENCE [LARGE SCALE GENOMIC DNA]</scope>
    <source>
        <strain evidence="1 2">R-50232</strain>
    </source>
</reference>
<sequence>MSLYPPQHHQESQFENVIKTIETFPLAQLISVYNNKPIITHLPLRYSRNEKFGTLSGHIDNNNPQLKNLKQGATSTLVFNGPDIYISPSIYSTKQLPTWNYIKVHLEGKVNRILSNDELKMELIELTKFLEGSDQKYILEKEDPRMEAFVNYVTGFELEITAWEGKFKLSQDKNKKDQTAAKHELATNYTEVIPTYLDSVYANHIKKG</sequence>
<name>A0A4Q0NSU1_9FLAO</name>
<evidence type="ECO:0000313" key="2">
    <source>
        <dbReference type="Proteomes" id="UP000289821"/>
    </source>
</evidence>
<dbReference type="Proteomes" id="UP000289821">
    <property type="component" value="Unassembled WGS sequence"/>
</dbReference>
<dbReference type="SUPFAM" id="SSF50475">
    <property type="entry name" value="FMN-binding split barrel"/>
    <property type="match status" value="1"/>
</dbReference>
<dbReference type="EMBL" id="QOVI01000006">
    <property type="protein sequence ID" value="RXG12634.1"/>
    <property type="molecule type" value="Genomic_DNA"/>
</dbReference>
<protein>
    <submittedName>
        <fullName evidence="1">PaiB family negative transcriptional regulator</fullName>
    </submittedName>
</protein>
<gene>
    <name evidence="1" type="ORF">DSM04_106115</name>
</gene>
<dbReference type="InterPro" id="IPR012349">
    <property type="entry name" value="Split_barrel_FMN-bd"/>
</dbReference>
<proteinExistence type="predicted"/>
<keyword evidence="2" id="KW-1185">Reference proteome</keyword>
<dbReference type="InterPro" id="IPR007396">
    <property type="entry name" value="TR_PAI2-type"/>
</dbReference>
<dbReference type="PIRSF" id="PIRSF010372">
    <property type="entry name" value="PaiB"/>
    <property type="match status" value="1"/>
</dbReference>
<dbReference type="PANTHER" id="PTHR35802">
    <property type="entry name" value="PROTEASE SYNTHASE AND SPORULATION PROTEIN PAI 2"/>
    <property type="match status" value="1"/>
</dbReference>
<comment type="caution">
    <text evidence="1">The sequence shown here is derived from an EMBL/GenBank/DDBJ whole genome shotgun (WGS) entry which is preliminary data.</text>
</comment>
<evidence type="ECO:0000313" key="1">
    <source>
        <dbReference type="EMBL" id="RXG12634.1"/>
    </source>
</evidence>
<dbReference type="Gene3D" id="2.30.110.10">
    <property type="entry name" value="Electron Transport, Fmn-binding Protein, Chain A"/>
    <property type="match status" value="1"/>
</dbReference>
<dbReference type="PANTHER" id="PTHR35802:SF1">
    <property type="entry name" value="PROTEASE SYNTHASE AND SPORULATION PROTEIN PAI 2"/>
    <property type="match status" value="1"/>
</dbReference>
<dbReference type="RefSeq" id="WP_128762295.1">
    <property type="nucleotide sequence ID" value="NZ_QOVI01000006.1"/>
</dbReference>
<accession>A0A4Q0NSU1</accession>